<evidence type="ECO:0000313" key="4">
    <source>
        <dbReference type="Proteomes" id="UP001497512"/>
    </source>
</evidence>
<protein>
    <submittedName>
        <fullName evidence="3">Uncharacterized protein</fullName>
    </submittedName>
</protein>
<reference evidence="3" key="1">
    <citation type="submission" date="2024-02" db="EMBL/GenBank/DDBJ databases">
        <authorList>
            <consortium name="ELIXIR-Norway"/>
            <consortium name="Elixir Norway"/>
        </authorList>
    </citation>
    <scope>NUCLEOTIDE SEQUENCE</scope>
</reference>
<evidence type="ECO:0000313" key="3">
    <source>
        <dbReference type="EMBL" id="CAK9203105.1"/>
    </source>
</evidence>
<name>A0ABP0TRB9_9BRYO</name>
<feature type="transmembrane region" description="Helical" evidence="2">
    <location>
        <begin position="6"/>
        <end position="29"/>
    </location>
</feature>
<keyword evidence="2" id="KW-1133">Transmembrane helix</keyword>
<dbReference type="EMBL" id="OZ019906">
    <property type="protein sequence ID" value="CAK9203105.1"/>
    <property type="molecule type" value="Genomic_DNA"/>
</dbReference>
<keyword evidence="2" id="KW-0472">Membrane</keyword>
<proteinExistence type="predicted"/>
<keyword evidence="4" id="KW-1185">Reference proteome</keyword>
<evidence type="ECO:0000256" key="1">
    <source>
        <dbReference type="SAM" id="MobiDB-lite"/>
    </source>
</evidence>
<organism evidence="3 4">
    <name type="scientific">Sphagnum troendelagicum</name>
    <dbReference type="NCBI Taxonomy" id="128251"/>
    <lineage>
        <taxon>Eukaryota</taxon>
        <taxon>Viridiplantae</taxon>
        <taxon>Streptophyta</taxon>
        <taxon>Embryophyta</taxon>
        <taxon>Bryophyta</taxon>
        <taxon>Sphagnophytina</taxon>
        <taxon>Sphagnopsida</taxon>
        <taxon>Sphagnales</taxon>
        <taxon>Sphagnaceae</taxon>
        <taxon>Sphagnum</taxon>
    </lineage>
</organism>
<feature type="region of interest" description="Disordered" evidence="1">
    <location>
        <begin position="143"/>
        <end position="162"/>
    </location>
</feature>
<sequence>MRSCSFVEVGVLVELIFVLYLAAGGQTIFNSGFNKLDHRLQHTSCTMGMTFGNFLAAMPCEYQQWFLEFNLLEQHISLHRKGACQCSVKREIEEALSPFGGLQAAAVLCSLRGPPARYTEGPCSYCGLPEWHEGNQLQFPKEMSDDDDLHGGAVHDPAQGGPNQLDLTLQISRFESLLHKELSKINDFFNDLHLQYIGGMKVSS</sequence>
<gene>
    <name evidence="3" type="ORF">CSSPTR1EN2_LOCUS6720</name>
</gene>
<dbReference type="Proteomes" id="UP001497512">
    <property type="component" value="Chromosome 14"/>
</dbReference>
<accession>A0ABP0TRB9</accession>
<evidence type="ECO:0000256" key="2">
    <source>
        <dbReference type="SAM" id="Phobius"/>
    </source>
</evidence>
<keyword evidence="2" id="KW-0812">Transmembrane</keyword>